<comment type="caution">
    <text evidence="2">The sequence shown here is derived from an EMBL/GenBank/DDBJ whole genome shotgun (WGS) entry which is preliminary data.</text>
</comment>
<organism evidence="2 3">
    <name type="scientific">Aphis glycines</name>
    <name type="common">Soybean aphid</name>
    <dbReference type="NCBI Taxonomy" id="307491"/>
    <lineage>
        <taxon>Eukaryota</taxon>
        <taxon>Metazoa</taxon>
        <taxon>Ecdysozoa</taxon>
        <taxon>Arthropoda</taxon>
        <taxon>Hexapoda</taxon>
        <taxon>Insecta</taxon>
        <taxon>Pterygota</taxon>
        <taxon>Neoptera</taxon>
        <taxon>Paraneoptera</taxon>
        <taxon>Hemiptera</taxon>
        <taxon>Sternorrhyncha</taxon>
        <taxon>Aphidomorpha</taxon>
        <taxon>Aphidoidea</taxon>
        <taxon>Aphididae</taxon>
        <taxon>Aphidini</taxon>
        <taxon>Aphis</taxon>
        <taxon>Aphis</taxon>
    </lineage>
</organism>
<reference evidence="2 3" key="1">
    <citation type="submission" date="2019-08" db="EMBL/GenBank/DDBJ databases">
        <title>The genome of the soybean aphid Biotype 1, its phylome, world population structure and adaptation to the North American continent.</title>
        <authorList>
            <person name="Giordano R."/>
            <person name="Donthu R.K."/>
            <person name="Hernandez A.G."/>
            <person name="Wright C.L."/>
            <person name="Zimin A.V."/>
        </authorList>
    </citation>
    <scope>NUCLEOTIDE SEQUENCE [LARGE SCALE GENOMIC DNA]</scope>
    <source>
        <tissue evidence="2">Whole aphids</tissue>
    </source>
</reference>
<name>A0A6G0TMC2_APHGL</name>
<accession>A0A6G0TMC2</accession>
<dbReference type="Proteomes" id="UP000475862">
    <property type="component" value="Unassembled WGS sequence"/>
</dbReference>
<sequence length="231" mass="26243">MYFRQPLLLICILLILTERVHSQSAKGPGISSCSYSNFRESACNWLAFQVSEIPAECTSLNYLIAIIDENYCIGPSTSGSDYASKDFKEFGSDVCLKNLIDEINYLEKEGIQIKTKSRNFQIYFGLGLVLGDNLGVNTILEFSKSFSANYFCRFCKAHKSITQSMTTEDNTLMRTNENYSLDVLQSDFRQTETIQLFTLKELNNRKSTFNYESLEIGNCSPPILNVHLKKC</sequence>
<dbReference type="OrthoDB" id="7961282at2759"/>
<evidence type="ECO:0000313" key="3">
    <source>
        <dbReference type="Proteomes" id="UP000475862"/>
    </source>
</evidence>
<keyword evidence="3" id="KW-1185">Reference proteome</keyword>
<evidence type="ECO:0000313" key="2">
    <source>
        <dbReference type="EMBL" id="KAE9534379.1"/>
    </source>
</evidence>
<keyword evidence="1" id="KW-0732">Signal</keyword>
<feature type="signal peptide" evidence="1">
    <location>
        <begin position="1"/>
        <end position="22"/>
    </location>
</feature>
<dbReference type="EMBL" id="VYZN01000028">
    <property type="protein sequence ID" value="KAE9534379.1"/>
    <property type="molecule type" value="Genomic_DNA"/>
</dbReference>
<evidence type="ECO:0000256" key="1">
    <source>
        <dbReference type="SAM" id="SignalP"/>
    </source>
</evidence>
<proteinExistence type="predicted"/>
<feature type="chain" id="PRO_5026068776" evidence="1">
    <location>
        <begin position="23"/>
        <end position="231"/>
    </location>
</feature>
<gene>
    <name evidence="2" type="ORF">AGLY_008469</name>
</gene>
<dbReference type="AlphaFoldDB" id="A0A6G0TMC2"/>
<protein>
    <submittedName>
        <fullName evidence="2">Uncharacterized protein</fullName>
    </submittedName>
</protein>